<dbReference type="Proteomes" id="UP000009046">
    <property type="component" value="Unassembled WGS sequence"/>
</dbReference>
<accession>E0VBG7</accession>
<comment type="subcellular location">
    <subcellularLocation>
        <location evidence="2">Cytoplasm</location>
    </subcellularLocation>
    <subcellularLocation>
        <location evidence="1">Endomembrane system</location>
        <topology evidence="1">Peripheral membrane protein</topology>
    </subcellularLocation>
</comment>
<dbReference type="SMART" id="SM00064">
    <property type="entry name" value="FYVE"/>
    <property type="match status" value="1"/>
</dbReference>
<dbReference type="KEGG" id="phu:Phum_PHUM060700"/>
<dbReference type="PROSITE" id="PS51339">
    <property type="entry name" value="PPASE_MYOTUBULARIN"/>
    <property type="match status" value="1"/>
</dbReference>
<evidence type="ECO:0000256" key="9">
    <source>
        <dbReference type="ARBA" id="ARBA00022833"/>
    </source>
</evidence>
<dbReference type="HOGENOM" id="CLU_001839_3_0_1"/>
<dbReference type="FunCoup" id="E0VBG7">
    <property type="interactions" value="203"/>
</dbReference>
<evidence type="ECO:0000259" key="19">
    <source>
        <dbReference type="PROSITE" id="PS51339"/>
    </source>
</evidence>
<comment type="similarity">
    <text evidence="3">Belongs to the protein-tyrosine phosphatase family. Non-receptor class myotubularin subfamily.</text>
</comment>
<dbReference type="FunFam" id="2.30.29.30:FF:000135">
    <property type="entry name" value="Myotubularin related protein 6"/>
    <property type="match status" value="1"/>
</dbReference>
<dbReference type="GO" id="GO:0046856">
    <property type="term" value="P:phosphatidylinositol dephosphorylation"/>
    <property type="evidence" value="ECO:0007669"/>
    <property type="project" value="TreeGrafter"/>
</dbReference>
<feature type="domain" description="FYVE-type" evidence="18">
    <location>
        <begin position="634"/>
        <end position="685"/>
    </location>
</feature>
<dbReference type="EMBL" id="AAZO01000712">
    <property type="status" value="NOT_ANNOTATED_CDS"/>
    <property type="molecule type" value="Genomic_DNA"/>
</dbReference>
<dbReference type="PROSITE" id="PS00383">
    <property type="entry name" value="TYR_PHOSPHATASE_1"/>
    <property type="match status" value="1"/>
</dbReference>
<evidence type="ECO:0000256" key="12">
    <source>
        <dbReference type="ARBA" id="ARBA00032571"/>
    </source>
</evidence>
<dbReference type="InterPro" id="IPR010569">
    <property type="entry name" value="Myotubularin-like_Pase_dom"/>
</dbReference>
<dbReference type="SUPFAM" id="SSF52799">
    <property type="entry name" value="(Phosphotyrosine protein) phosphatases II"/>
    <property type="match status" value="1"/>
</dbReference>
<dbReference type="RefSeq" id="XP_002423461.1">
    <property type="nucleotide sequence ID" value="XM_002423416.1"/>
</dbReference>
<evidence type="ECO:0000256" key="3">
    <source>
        <dbReference type="ARBA" id="ARBA00007471"/>
    </source>
</evidence>
<dbReference type="OMA" id="QWQHTDV"/>
<keyword evidence="8" id="KW-0378">Hydrolase</keyword>
<feature type="domain" description="Myotubularin phosphatase" evidence="19">
    <location>
        <begin position="123"/>
        <end position="495"/>
    </location>
</feature>
<evidence type="ECO:0000313" key="20">
    <source>
        <dbReference type="EMBL" id="EEB10723.1"/>
    </source>
</evidence>
<sequence length="689" mass="78585">MEIIKTPKVENVKMLNKYNNNYSSGTLYLTATHLIFVGPDCKKETWILHNHIYNVEKLQLTTSGSPLLIRCKTFLSVTFVIPKERDCYDVYIALSQLSKPASVNELYCFHYASSTEDIPKSAGWNFFDLVSEYQRMRVPNDVWIATDLNINFELCETYPRYLCVPASASPGILKGSSNFRSKGRLPVLSYLHKNKAVICRCSQPLSGFSGRCPKDESMLNSILKTNPNASYMYVVDTRPRINAMANRATGKGYENETFYENIKFHFLGIENIHVMRSSLSKLIETCELKCSTMSNFIKGLESSGWLKHIQAILDTSLFIAQAVENGVSVVVHCSDGWDRTAQVCSVASLLLDPYYRTINGYQALIEKDWLAFGHKFSDRFGHLNGDSKEVSPILTQFIDATWQIWNAFPHSFQFNEKFLLTIHDHATSCQFGTFLGNCEKERADLRVKEKTFSLWGYMANHVHEYVNPLYCADDNSEFLVPNTASQNIKFWREMYCRFESGVHPREPIKEILHASADHSTALKDHINLLQCRIAQLEKLLGHSKSNHEFNTLNKTSSTMKNLENDIKNSLKLNEPPSSPPLEKTAESKSDIDLKSFKNNNIDVITPISSEILKNEMESVALEWKTFRNIVECSCMTPFDHSSRKSHCWKCGGLFCTRCIDKMITLPGLSLKRPVPVCRQCFNIVKEYSN</sequence>
<keyword evidence="7 15" id="KW-0863">Zinc-finger</keyword>
<keyword evidence="6" id="KW-0479">Metal-binding</keyword>
<evidence type="ECO:0000313" key="22">
    <source>
        <dbReference type="Proteomes" id="UP000009046"/>
    </source>
</evidence>
<evidence type="ECO:0000256" key="4">
    <source>
        <dbReference type="ARBA" id="ARBA00012903"/>
    </source>
</evidence>
<dbReference type="InterPro" id="IPR029021">
    <property type="entry name" value="Prot-tyrosine_phosphatase-like"/>
</dbReference>
<dbReference type="CDD" id="cd14532">
    <property type="entry name" value="PTP-MTMR6-like"/>
    <property type="match status" value="1"/>
</dbReference>
<feature type="domain" description="Tyrosine specific protein phosphatases" evidence="17">
    <location>
        <begin position="303"/>
        <end position="364"/>
    </location>
</feature>
<dbReference type="EMBL" id="DS235030">
    <property type="protein sequence ID" value="EEB10723.1"/>
    <property type="molecule type" value="Genomic_DNA"/>
</dbReference>
<evidence type="ECO:0000259" key="17">
    <source>
        <dbReference type="PROSITE" id="PS50056"/>
    </source>
</evidence>
<dbReference type="GO" id="GO:0004438">
    <property type="term" value="F:phosphatidylinositol-3-phosphate phosphatase activity"/>
    <property type="evidence" value="ECO:0007669"/>
    <property type="project" value="TreeGrafter"/>
</dbReference>
<dbReference type="GO" id="GO:0005737">
    <property type="term" value="C:cytoplasm"/>
    <property type="evidence" value="ECO:0007669"/>
    <property type="project" value="UniProtKB-SubCell"/>
</dbReference>
<evidence type="ECO:0000256" key="13">
    <source>
        <dbReference type="PIRSR" id="PIRSR630564-1"/>
    </source>
</evidence>
<evidence type="ECO:0000256" key="1">
    <source>
        <dbReference type="ARBA" id="ARBA00004184"/>
    </source>
</evidence>
<dbReference type="CDD" id="cd13210">
    <property type="entry name" value="PH-GRAM_MTMR6-like"/>
    <property type="match status" value="1"/>
</dbReference>
<reference evidence="20" key="2">
    <citation type="submission" date="2007-04" db="EMBL/GenBank/DDBJ databases">
        <title>The genome of the human body louse.</title>
        <authorList>
            <consortium name="The Human Body Louse Genome Consortium"/>
            <person name="Kirkness E."/>
            <person name="Walenz B."/>
            <person name="Hass B."/>
            <person name="Bruggner R."/>
            <person name="Strausberg R."/>
        </authorList>
    </citation>
    <scope>NUCLEOTIDE SEQUENCE</scope>
    <source>
        <strain evidence="20">USDA</strain>
    </source>
</reference>
<dbReference type="InterPro" id="IPR011993">
    <property type="entry name" value="PH-like_dom_sf"/>
</dbReference>
<reference evidence="21" key="3">
    <citation type="submission" date="2020-05" db="UniProtKB">
        <authorList>
            <consortium name="EnsemblMetazoa"/>
        </authorList>
    </citation>
    <scope>IDENTIFICATION</scope>
    <source>
        <strain evidence="21">USDA</strain>
    </source>
</reference>
<dbReference type="Gene3D" id="3.30.40.10">
    <property type="entry name" value="Zinc/RING finger domain, C3HC4 (zinc finger)"/>
    <property type="match status" value="1"/>
</dbReference>
<dbReference type="VEuPathDB" id="VectorBase:PHUM060700"/>
<dbReference type="PANTHER" id="PTHR10807:SF8">
    <property type="entry name" value="PHOSPHATIDYLINOSITOL-3-PHOSPHATE PHOSPHATASE"/>
    <property type="match status" value="1"/>
</dbReference>
<keyword evidence="22" id="KW-1185">Reference proteome</keyword>
<reference evidence="20" key="1">
    <citation type="submission" date="2007-04" db="EMBL/GenBank/DDBJ databases">
        <title>Annotation of Pediculus humanus corporis strain USDA.</title>
        <authorList>
            <person name="Kirkness E."/>
            <person name="Hannick L."/>
            <person name="Hass B."/>
            <person name="Bruggner R."/>
            <person name="Lawson D."/>
            <person name="Bidwell S."/>
            <person name="Joardar V."/>
            <person name="Caler E."/>
            <person name="Walenz B."/>
            <person name="Inman J."/>
            <person name="Schobel S."/>
            <person name="Galinsky K."/>
            <person name="Amedeo P."/>
            <person name="Strausberg R."/>
        </authorList>
    </citation>
    <scope>NUCLEOTIDE SEQUENCE</scope>
    <source>
        <strain evidence="20">USDA</strain>
    </source>
</reference>
<dbReference type="GO" id="GO:0008270">
    <property type="term" value="F:zinc ion binding"/>
    <property type="evidence" value="ECO:0007669"/>
    <property type="project" value="UniProtKB-KW"/>
</dbReference>
<dbReference type="GO" id="GO:0012505">
    <property type="term" value="C:endomembrane system"/>
    <property type="evidence" value="ECO:0007669"/>
    <property type="project" value="UniProtKB-SubCell"/>
</dbReference>
<feature type="region of interest" description="Disordered" evidence="16">
    <location>
        <begin position="569"/>
        <end position="588"/>
    </location>
</feature>
<dbReference type="InterPro" id="IPR000306">
    <property type="entry name" value="Znf_FYVE"/>
</dbReference>
<evidence type="ECO:0000256" key="8">
    <source>
        <dbReference type="ARBA" id="ARBA00022801"/>
    </source>
</evidence>
<dbReference type="CDD" id="cd15738">
    <property type="entry name" value="FYVE_MTMR_unchar"/>
    <property type="match status" value="1"/>
</dbReference>
<dbReference type="GO" id="GO:0052629">
    <property type="term" value="F:phosphatidylinositol-3,5-bisphosphate 3-phosphatase activity"/>
    <property type="evidence" value="ECO:0007669"/>
    <property type="project" value="UniProtKB-EC"/>
</dbReference>
<dbReference type="Gene3D" id="2.30.29.30">
    <property type="entry name" value="Pleckstrin-homology domain (PH domain)/Phosphotyrosine-binding domain (PTB)"/>
    <property type="match status" value="1"/>
</dbReference>
<feature type="binding site" evidence="14">
    <location>
        <begin position="271"/>
        <end position="272"/>
    </location>
    <ligand>
        <name>substrate</name>
    </ligand>
</feature>
<dbReference type="GeneID" id="8230989"/>
<evidence type="ECO:0000256" key="15">
    <source>
        <dbReference type="PROSITE-ProRule" id="PRU00091"/>
    </source>
</evidence>
<dbReference type="InParanoid" id="E0VBG7"/>
<keyword evidence="9" id="KW-0862">Zinc</keyword>
<dbReference type="InterPro" id="IPR011011">
    <property type="entry name" value="Znf_FYVE_PHD"/>
</dbReference>
<keyword evidence="5" id="KW-0963">Cytoplasm</keyword>
<gene>
    <name evidence="21" type="primary">8230989</name>
    <name evidence="20" type="ORF">Phum_PHUM060700</name>
</gene>
<dbReference type="CTD" id="8230989"/>
<dbReference type="InterPro" id="IPR000387">
    <property type="entry name" value="Tyr_Pase_dom"/>
</dbReference>
<dbReference type="InterPro" id="IPR048994">
    <property type="entry name" value="PH-GRAM_MTMR6-9"/>
</dbReference>
<proteinExistence type="inferred from homology"/>
<dbReference type="SUPFAM" id="SSF50729">
    <property type="entry name" value="PH domain-like"/>
    <property type="match status" value="1"/>
</dbReference>
<dbReference type="PANTHER" id="PTHR10807">
    <property type="entry name" value="MYOTUBULARIN-RELATED"/>
    <property type="match status" value="1"/>
</dbReference>
<feature type="active site" description="Phosphocysteine intermediate" evidence="13">
    <location>
        <position position="333"/>
    </location>
</feature>
<dbReference type="Pfam" id="PF06602">
    <property type="entry name" value="Myotub-related"/>
    <property type="match status" value="1"/>
</dbReference>
<evidence type="ECO:0000256" key="6">
    <source>
        <dbReference type="ARBA" id="ARBA00022723"/>
    </source>
</evidence>
<dbReference type="InterPro" id="IPR013083">
    <property type="entry name" value="Znf_RING/FYVE/PHD"/>
</dbReference>
<evidence type="ECO:0000256" key="5">
    <source>
        <dbReference type="ARBA" id="ARBA00022490"/>
    </source>
</evidence>
<organism>
    <name type="scientific">Pediculus humanus subsp. corporis</name>
    <name type="common">Body louse</name>
    <dbReference type="NCBI Taxonomy" id="121224"/>
    <lineage>
        <taxon>Eukaryota</taxon>
        <taxon>Metazoa</taxon>
        <taxon>Ecdysozoa</taxon>
        <taxon>Arthropoda</taxon>
        <taxon>Hexapoda</taxon>
        <taxon>Insecta</taxon>
        <taxon>Pterygota</taxon>
        <taxon>Neoptera</taxon>
        <taxon>Paraneoptera</taxon>
        <taxon>Psocodea</taxon>
        <taxon>Troctomorpha</taxon>
        <taxon>Phthiraptera</taxon>
        <taxon>Anoplura</taxon>
        <taxon>Pediculidae</taxon>
        <taxon>Pediculus</taxon>
    </lineage>
</organism>
<dbReference type="SMART" id="SM00404">
    <property type="entry name" value="PTPc_motif"/>
    <property type="match status" value="1"/>
</dbReference>
<dbReference type="Pfam" id="PF21098">
    <property type="entry name" value="PH-GRAM_MTMR6-like"/>
    <property type="match status" value="1"/>
</dbReference>
<feature type="binding site" evidence="14">
    <location>
        <begin position="333"/>
        <end position="339"/>
    </location>
    <ligand>
        <name>substrate</name>
    </ligand>
</feature>
<dbReference type="PROSITE" id="PS50056">
    <property type="entry name" value="TYR_PHOSPHATASE_2"/>
    <property type="match status" value="1"/>
</dbReference>
<evidence type="ECO:0000256" key="10">
    <source>
        <dbReference type="ARBA" id="ARBA00023098"/>
    </source>
</evidence>
<dbReference type="eggNOG" id="KOG1089">
    <property type="taxonomic scope" value="Eukaryota"/>
</dbReference>
<evidence type="ECO:0000256" key="14">
    <source>
        <dbReference type="PIRSR" id="PIRSR630564-2"/>
    </source>
</evidence>
<dbReference type="AlphaFoldDB" id="E0VBG7"/>
<evidence type="ECO:0000256" key="7">
    <source>
        <dbReference type="ARBA" id="ARBA00022771"/>
    </source>
</evidence>
<dbReference type="STRING" id="121224.E0VBG7"/>
<evidence type="ECO:0000256" key="2">
    <source>
        <dbReference type="ARBA" id="ARBA00004496"/>
    </source>
</evidence>
<evidence type="ECO:0000256" key="11">
    <source>
        <dbReference type="ARBA" id="ARBA00023136"/>
    </source>
</evidence>
<keyword evidence="10" id="KW-0443">Lipid metabolism</keyword>
<dbReference type="InterPro" id="IPR003595">
    <property type="entry name" value="Tyr_Pase_cat"/>
</dbReference>
<keyword evidence="11" id="KW-0472">Membrane</keyword>
<dbReference type="OrthoDB" id="271628at2759"/>
<dbReference type="InterPro" id="IPR017455">
    <property type="entry name" value="Znf_FYVE-rel"/>
</dbReference>
<protein>
    <recommendedName>
        <fullName evidence="4">phosphatidylinositol-3,5-bisphosphate 3-phosphatase</fullName>
        <ecNumber evidence="4">3.1.3.95</ecNumber>
    </recommendedName>
    <alternativeName>
        <fullName evidence="12">Phosphatidylinositol-3,5-bisphosphate 3-phosphatase</fullName>
    </alternativeName>
</protein>
<name>E0VBG7_PEDHC</name>
<dbReference type="EC" id="3.1.3.95" evidence="4"/>
<dbReference type="EnsemblMetazoa" id="PHUM060700-RA">
    <property type="protein sequence ID" value="PHUM060700-PA"/>
    <property type="gene ID" value="PHUM060700"/>
</dbReference>
<evidence type="ECO:0000313" key="21">
    <source>
        <dbReference type="EnsemblMetazoa" id="PHUM060700-PA"/>
    </source>
</evidence>
<dbReference type="InterPro" id="IPR030564">
    <property type="entry name" value="Myotubularin"/>
</dbReference>
<dbReference type="PROSITE" id="PS50178">
    <property type="entry name" value="ZF_FYVE"/>
    <property type="match status" value="1"/>
</dbReference>
<evidence type="ECO:0000256" key="16">
    <source>
        <dbReference type="SAM" id="MobiDB-lite"/>
    </source>
</evidence>
<dbReference type="InterPro" id="IPR016130">
    <property type="entry name" value="Tyr_Pase_AS"/>
</dbReference>
<dbReference type="Pfam" id="PF01363">
    <property type="entry name" value="FYVE"/>
    <property type="match status" value="1"/>
</dbReference>
<evidence type="ECO:0000259" key="18">
    <source>
        <dbReference type="PROSITE" id="PS50178"/>
    </source>
</evidence>
<dbReference type="SUPFAM" id="SSF57903">
    <property type="entry name" value="FYVE/PHD zinc finger"/>
    <property type="match status" value="1"/>
</dbReference>